<comment type="caution">
    <text evidence="2">The sequence shown here is derived from an EMBL/GenBank/DDBJ whole genome shotgun (WGS) entry which is preliminary data.</text>
</comment>
<dbReference type="EMBL" id="DVIU01000281">
    <property type="protein sequence ID" value="HIS37633.1"/>
    <property type="molecule type" value="Genomic_DNA"/>
</dbReference>
<evidence type="ECO:0000313" key="3">
    <source>
        <dbReference type="Proteomes" id="UP000823928"/>
    </source>
</evidence>
<proteinExistence type="predicted"/>
<accession>A0A9D1F145</accession>
<protein>
    <recommendedName>
        <fullName evidence="4">SHSP domain-containing protein</fullName>
    </recommendedName>
</protein>
<evidence type="ECO:0000256" key="1">
    <source>
        <dbReference type="SAM" id="Phobius"/>
    </source>
</evidence>
<dbReference type="CDD" id="cd06464">
    <property type="entry name" value="ACD_sHsps-like"/>
    <property type="match status" value="1"/>
</dbReference>
<keyword evidence="1" id="KW-0812">Transmembrane</keyword>
<feature type="transmembrane region" description="Helical" evidence="1">
    <location>
        <begin position="20"/>
        <end position="38"/>
    </location>
</feature>
<evidence type="ECO:0008006" key="4">
    <source>
        <dbReference type="Google" id="ProtNLM"/>
    </source>
</evidence>
<dbReference type="SUPFAM" id="SSF49764">
    <property type="entry name" value="HSP20-like chaperones"/>
    <property type="match status" value="1"/>
</dbReference>
<gene>
    <name evidence="2" type="ORF">IAC10_13590</name>
</gene>
<dbReference type="AlphaFoldDB" id="A0A9D1F145"/>
<reference evidence="2" key="1">
    <citation type="submission" date="2020-10" db="EMBL/GenBank/DDBJ databases">
        <authorList>
            <person name="Gilroy R."/>
        </authorList>
    </citation>
    <scope>NUCLEOTIDE SEQUENCE</scope>
    <source>
        <strain evidence="2">6276</strain>
    </source>
</reference>
<keyword evidence="1" id="KW-0472">Membrane</keyword>
<dbReference type="Gene3D" id="2.60.40.790">
    <property type="match status" value="1"/>
</dbReference>
<organism evidence="2 3">
    <name type="scientific">Candidatus Scatousia excrementigallinarum</name>
    <dbReference type="NCBI Taxonomy" id="2840935"/>
    <lineage>
        <taxon>Bacteria</taxon>
        <taxon>Candidatus Scatousia</taxon>
    </lineage>
</organism>
<keyword evidence="1" id="KW-1133">Transmembrane helix</keyword>
<evidence type="ECO:0000313" key="2">
    <source>
        <dbReference type="EMBL" id="HIS37633.1"/>
    </source>
</evidence>
<sequence>MDEHNHYDNCFLCNHPILKHTLIGILVFLGAFAAFYVVTDWHFKRMLDPAVQMRKMEKMMLHDQRKMDNMIRREARKDFQFERKAENFIRVEKNADNYKIIIDLRPFDNDEKNVEVTANGNVLTVTAAGESKKHGHEMITKVSQNFMFDDNVDLSKINKIREGHDYIIFVPVE</sequence>
<reference evidence="2" key="2">
    <citation type="journal article" date="2021" name="PeerJ">
        <title>Extensive microbial diversity within the chicken gut microbiome revealed by metagenomics and culture.</title>
        <authorList>
            <person name="Gilroy R."/>
            <person name="Ravi A."/>
            <person name="Getino M."/>
            <person name="Pursley I."/>
            <person name="Horton D.L."/>
            <person name="Alikhan N.F."/>
            <person name="Baker D."/>
            <person name="Gharbi K."/>
            <person name="Hall N."/>
            <person name="Watson M."/>
            <person name="Adriaenssens E.M."/>
            <person name="Foster-Nyarko E."/>
            <person name="Jarju S."/>
            <person name="Secka A."/>
            <person name="Antonio M."/>
            <person name="Oren A."/>
            <person name="Chaudhuri R.R."/>
            <person name="La Ragione R."/>
            <person name="Hildebrand F."/>
            <person name="Pallen M.J."/>
        </authorList>
    </citation>
    <scope>NUCLEOTIDE SEQUENCE</scope>
    <source>
        <strain evidence="2">6276</strain>
    </source>
</reference>
<dbReference type="InterPro" id="IPR008978">
    <property type="entry name" value="HSP20-like_chaperone"/>
</dbReference>
<dbReference type="Proteomes" id="UP000823928">
    <property type="component" value="Unassembled WGS sequence"/>
</dbReference>
<name>A0A9D1F145_9BACT</name>